<dbReference type="OrthoDB" id="7883180at2759"/>
<organism evidence="2">
    <name type="scientific">Musca domestica</name>
    <name type="common">House fly</name>
    <dbReference type="NCBI Taxonomy" id="7370"/>
    <lineage>
        <taxon>Eukaryota</taxon>
        <taxon>Metazoa</taxon>
        <taxon>Ecdysozoa</taxon>
        <taxon>Arthropoda</taxon>
        <taxon>Hexapoda</taxon>
        <taxon>Insecta</taxon>
        <taxon>Pterygota</taxon>
        <taxon>Neoptera</taxon>
        <taxon>Endopterygota</taxon>
        <taxon>Diptera</taxon>
        <taxon>Brachycera</taxon>
        <taxon>Muscomorpha</taxon>
        <taxon>Muscoidea</taxon>
        <taxon>Muscidae</taxon>
        <taxon>Musca</taxon>
    </lineage>
</organism>
<dbReference type="EnsemblMetazoa" id="MDOA015922-RA">
    <property type="protein sequence ID" value="MDOA015922-PA"/>
    <property type="gene ID" value="MDOA015922"/>
</dbReference>
<proteinExistence type="predicted"/>
<accession>A0A1I8NIZ7</accession>
<dbReference type="KEGG" id="mde:105261703"/>
<reference evidence="2" key="1">
    <citation type="submission" date="2020-05" db="UniProtKB">
        <authorList>
            <consortium name="EnsemblMetazoa"/>
        </authorList>
    </citation>
    <scope>IDENTIFICATION</scope>
    <source>
        <strain evidence="2">Aabys</strain>
    </source>
</reference>
<dbReference type="RefSeq" id="XP_011291690.2">
    <property type="nucleotide sequence ID" value="XM_011293388.3"/>
</dbReference>
<dbReference type="AlphaFoldDB" id="A0A1I8NIZ7"/>
<evidence type="ECO:0000256" key="1">
    <source>
        <dbReference type="SAM" id="MobiDB-lite"/>
    </source>
</evidence>
<gene>
    <name evidence="2" type="primary">105261703</name>
</gene>
<sequence length="173" mass="19989">MAPALSIHLAQQHDGKSQHTRIQRNRYTHKKYGARCPEIYFPNETTKEQETPQLSSPVQKTTINVKRSGEIFRPYALEDKTTPRKRKHQELNDDEDGKTKMEECKRFAPAITTLTDDIGYFTPCYMFPSPPIAPPASFHWSQLEMNHAILTEILQKQHAAMYMGEILKRMTLG</sequence>
<name>A0A1I8NIZ7_MUSDO</name>
<dbReference type="VEuPathDB" id="VectorBase:MDOA015922"/>
<dbReference type="VEuPathDB" id="VectorBase:MDOMA2_020798"/>
<evidence type="ECO:0000313" key="2">
    <source>
        <dbReference type="EnsemblMetazoa" id="MDOA015922-PA"/>
    </source>
</evidence>
<protein>
    <submittedName>
        <fullName evidence="2">Uncharacterized protein</fullName>
    </submittedName>
</protein>
<feature type="region of interest" description="Disordered" evidence="1">
    <location>
        <begin position="77"/>
        <end position="97"/>
    </location>
</feature>